<evidence type="ECO:0000313" key="8">
    <source>
        <dbReference type="EMBL" id="KAF0298520.1"/>
    </source>
</evidence>
<dbReference type="InterPro" id="IPR059010">
    <property type="entry name" value="TMEM179-179B"/>
</dbReference>
<evidence type="ECO:0000256" key="5">
    <source>
        <dbReference type="ARBA" id="ARBA00093776"/>
    </source>
</evidence>
<dbReference type="Proteomes" id="UP000440578">
    <property type="component" value="Unassembled WGS sequence"/>
</dbReference>
<name>A0A6A4WG90_AMPAM</name>
<keyword evidence="10" id="KW-1185">Reference proteome</keyword>
<proteinExistence type="inferred from homology"/>
<dbReference type="Pfam" id="PF26158">
    <property type="entry name" value="Claudin_TMEM179-179B"/>
    <property type="match status" value="1"/>
</dbReference>
<evidence type="ECO:0000256" key="6">
    <source>
        <dbReference type="SAM" id="MobiDB-lite"/>
    </source>
</evidence>
<feature type="region of interest" description="Disordered" evidence="6">
    <location>
        <begin position="113"/>
        <end position="161"/>
    </location>
</feature>
<reference evidence="9 10" key="1">
    <citation type="submission" date="2019-07" db="EMBL/GenBank/DDBJ databases">
        <title>Draft genome assembly of a fouling barnacle, Amphibalanus amphitrite (Darwin, 1854): The first reference genome for Thecostraca.</title>
        <authorList>
            <person name="Kim W."/>
        </authorList>
    </citation>
    <scope>NUCLEOTIDE SEQUENCE [LARGE SCALE GENOMIC DNA]</scope>
    <source>
        <strain evidence="9">SNU_AA5</strain>
        <tissue evidence="9">Soma without cirri and trophi</tissue>
    </source>
</reference>
<keyword evidence="2 7" id="KW-0812">Transmembrane</keyword>
<comment type="subcellular location">
    <subcellularLocation>
        <location evidence="1">Membrane</location>
        <topology evidence="1">Multi-pass membrane protein</topology>
    </subcellularLocation>
</comment>
<keyword evidence="4 7" id="KW-0472">Membrane</keyword>
<evidence type="ECO:0000256" key="4">
    <source>
        <dbReference type="ARBA" id="ARBA00023136"/>
    </source>
</evidence>
<sequence length="161" mass="17648">MDSPWRIVCPGLVFNLGITIATLVCAVWTSGGVYQFCEELEQSHTNISCAELNNYRFIGYPKVSNLRSWLVLAQVCSWLMFCGLLFVTLLLILRCLCRPDLVPVYETLADEAAGGDGRRHSTDTYFTASSTPRRPDAPPGPGGDGPTIETVSPLVHRSAEP</sequence>
<evidence type="ECO:0000313" key="10">
    <source>
        <dbReference type="Proteomes" id="UP000440578"/>
    </source>
</evidence>
<evidence type="ECO:0000256" key="3">
    <source>
        <dbReference type="ARBA" id="ARBA00022989"/>
    </source>
</evidence>
<accession>A0A6A4WG90</accession>
<organism evidence="9 10">
    <name type="scientific">Amphibalanus amphitrite</name>
    <name type="common">Striped barnacle</name>
    <name type="synonym">Balanus amphitrite</name>
    <dbReference type="NCBI Taxonomy" id="1232801"/>
    <lineage>
        <taxon>Eukaryota</taxon>
        <taxon>Metazoa</taxon>
        <taxon>Ecdysozoa</taxon>
        <taxon>Arthropoda</taxon>
        <taxon>Crustacea</taxon>
        <taxon>Multicrustacea</taxon>
        <taxon>Cirripedia</taxon>
        <taxon>Thoracica</taxon>
        <taxon>Thoracicalcarea</taxon>
        <taxon>Balanomorpha</taxon>
        <taxon>Balanoidea</taxon>
        <taxon>Balanidae</taxon>
        <taxon>Amphibalaninae</taxon>
        <taxon>Amphibalanus</taxon>
    </lineage>
</organism>
<evidence type="ECO:0000256" key="2">
    <source>
        <dbReference type="ARBA" id="ARBA00022692"/>
    </source>
</evidence>
<protein>
    <submittedName>
        <fullName evidence="9">Uncharacterized protein</fullName>
    </submittedName>
</protein>
<comment type="similarity">
    <text evidence="5">Belongs to the TMEM179 family.</text>
</comment>
<evidence type="ECO:0000313" key="9">
    <source>
        <dbReference type="EMBL" id="KAF0302834.1"/>
    </source>
</evidence>
<dbReference type="EMBL" id="VIIS01001006">
    <property type="protein sequence ID" value="KAF0302834.1"/>
    <property type="molecule type" value="Genomic_DNA"/>
</dbReference>
<feature type="transmembrane region" description="Helical" evidence="7">
    <location>
        <begin position="69"/>
        <end position="93"/>
    </location>
</feature>
<dbReference type="OrthoDB" id="8173371at2759"/>
<gene>
    <name evidence="8" type="ORF">FJT64_004120</name>
    <name evidence="9" type="ORF">FJT64_025093</name>
</gene>
<dbReference type="AlphaFoldDB" id="A0A6A4WG90"/>
<comment type="caution">
    <text evidence="9">The sequence shown here is derived from an EMBL/GenBank/DDBJ whole genome shotgun (WGS) entry which is preliminary data.</text>
</comment>
<keyword evidence="3 7" id="KW-1133">Transmembrane helix</keyword>
<dbReference type="EMBL" id="VIIS01001428">
    <property type="protein sequence ID" value="KAF0298520.1"/>
    <property type="molecule type" value="Genomic_DNA"/>
</dbReference>
<evidence type="ECO:0000256" key="1">
    <source>
        <dbReference type="ARBA" id="ARBA00004141"/>
    </source>
</evidence>
<evidence type="ECO:0000256" key="7">
    <source>
        <dbReference type="SAM" id="Phobius"/>
    </source>
</evidence>
<feature type="transmembrane region" description="Helical" evidence="7">
    <location>
        <begin position="12"/>
        <end position="34"/>
    </location>
</feature>